<proteinExistence type="predicted"/>
<evidence type="ECO:0000259" key="1">
    <source>
        <dbReference type="PROSITE" id="PS50883"/>
    </source>
</evidence>
<dbReference type="Pfam" id="PF00563">
    <property type="entry name" value="EAL"/>
    <property type="match status" value="1"/>
</dbReference>
<reference evidence="2 3" key="1">
    <citation type="submission" date="2022-08" db="EMBL/GenBank/DDBJ databases">
        <title>Bacterial and archaeal communities from various locations to study Microbial Dark Matter (Phase II).</title>
        <authorList>
            <person name="Stepanauskas R."/>
        </authorList>
    </citation>
    <scope>NUCLEOTIDE SEQUENCE [LARGE SCALE GENOMIC DNA]</scope>
    <source>
        <strain evidence="2 3">PD1</strain>
    </source>
</reference>
<dbReference type="SUPFAM" id="SSF141868">
    <property type="entry name" value="EAL domain-like"/>
    <property type="match status" value="1"/>
</dbReference>
<protein>
    <submittedName>
        <fullName evidence="2">EAL domain-containing protein (Putative c-di-GMP-specific phosphodiesterase class I)</fullName>
    </submittedName>
</protein>
<dbReference type="PROSITE" id="PS50883">
    <property type="entry name" value="EAL"/>
    <property type="match status" value="1"/>
</dbReference>
<dbReference type="InterPro" id="IPR050706">
    <property type="entry name" value="Cyclic-di-GMP_PDE-like"/>
</dbReference>
<accession>A0ABT2ELL0</accession>
<comment type="caution">
    <text evidence="2">The sequence shown here is derived from an EMBL/GenBank/DDBJ whole genome shotgun (WGS) entry which is preliminary data.</text>
</comment>
<gene>
    <name evidence="2" type="ORF">M2350_000753</name>
</gene>
<dbReference type="EMBL" id="JANUCP010000001">
    <property type="protein sequence ID" value="MCS3918356.1"/>
    <property type="molecule type" value="Genomic_DNA"/>
</dbReference>
<dbReference type="InterPro" id="IPR001633">
    <property type="entry name" value="EAL_dom"/>
</dbReference>
<organism evidence="2 3">
    <name type="scientific">Candidatus Fervidibacter sacchari</name>
    <dbReference type="NCBI Taxonomy" id="1448929"/>
    <lineage>
        <taxon>Bacteria</taxon>
        <taxon>Candidatus Fervidibacterota</taxon>
        <taxon>Candidatus Fervidibacter</taxon>
    </lineage>
</organism>
<keyword evidence="3" id="KW-1185">Reference proteome</keyword>
<evidence type="ECO:0000313" key="2">
    <source>
        <dbReference type="EMBL" id="MCS3918356.1"/>
    </source>
</evidence>
<dbReference type="SMART" id="SM00052">
    <property type="entry name" value="EAL"/>
    <property type="match status" value="1"/>
</dbReference>
<feature type="domain" description="EAL" evidence="1">
    <location>
        <begin position="108"/>
        <end position="360"/>
    </location>
</feature>
<name>A0ABT2ELL0_9BACT</name>
<dbReference type="RefSeq" id="WP_259094060.1">
    <property type="nucleotide sequence ID" value="NZ_CP130454.1"/>
</dbReference>
<dbReference type="PANTHER" id="PTHR33121">
    <property type="entry name" value="CYCLIC DI-GMP PHOSPHODIESTERASE PDEF"/>
    <property type="match status" value="1"/>
</dbReference>
<evidence type="ECO:0000313" key="3">
    <source>
        <dbReference type="Proteomes" id="UP001204798"/>
    </source>
</evidence>
<sequence length="364" mass="40194">MPCERCHPVHCENGMVCSVIIHTTAPTALDKLQPLKERLGIPMRELLPRIFLLEGEEAVLERLLSEWRENLSEVEIGETKAALLKTAQPAGQDLTTALLSLRPLNEVVVQLQSRWFHTLLRGQGLFVVFHPLVALEERRVAAYECLLRARLNGKVIGAGQLLAAAQSLGRLHQLDQLARRTAIEQGKELLAKGFALFINFAPNSIYDPKTCLRDTVALCQQLGVDLSRLVFEVIEAEQVRDIAHLKGIIAEYRQQGAKVALDDLGSGYASLRYLAELQPDFVKLDQELVRGAHGDRVRSVLLHAVAEAAHQLGISVVAEGVETADDANFCRDIGVDLAQGYFFARPASPPPSLSDEAQRWLANL</sequence>
<dbReference type="PANTHER" id="PTHR33121:SF70">
    <property type="entry name" value="SIGNALING PROTEIN YKOW"/>
    <property type="match status" value="1"/>
</dbReference>
<dbReference type="InterPro" id="IPR035919">
    <property type="entry name" value="EAL_sf"/>
</dbReference>
<dbReference type="CDD" id="cd01948">
    <property type="entry name" value="EAL"/>
    <property type="match status" value="1"/>
</dbReference>
<dbReference type="Proteomes" id="UP001204798">
    <property type="component" value="Unassembled WGS sequence"/>
</dbReference>
<dbReference type="Gene3D" id="3.20.20.450">
    <property type="entry name" value="EAL domain"/>
    <property type="match status" value="1"/>
</dbReference>